<feature type="compositionally biased region" description="Acidic residues" evidence="1">
    <location>
        <begin position="265"/>
        <end position="274"/>
    </location>
</feature>
<dbReference type="EMBL" id="QKWP01000905">
    <property type="protein sequence ID" value="RIB13638.1"/>
    <property type="molecule type" value="Genomic_DNA"/>
</dbReference>
<reference evidence="2 3" key="1">
    <citation type="submission" date="2018-06" db="EMBL/GenBank/DDBJ databases">
        <title>Comparative genomics reveals the genomic features of Rhizophagus irregularis, R. cerebriforme, R. diaphanum and Gigaspora rosea, and their symbiotic lifestyle signature.</title>
        <authorList>
            <person name="Morin E."/>
            <person name="San Clemente H."/>
            <person name="Chen E.C.H."/>
            <person name="De La Providencia I."/>
            <person name="Hainaut M."/>
            <person name="Kuo A."/>
            <person name="Kohler A."/>
            <person name="Murat C."/>
            <person name="Tang N."/>
            <person name="Roy S."/>
            <person name="Loubradou J."/>
            <person name="Henrissat B."/>
            <person name="Grigoriev I.V."/>
            <person name="Corradi N."/>
            <person name="Roux C."/>
            <person name="Martin F.M."/>
        </authorList>
    </citation>
    <scope>NUCLEOTIDE SEQUENCE [LARGE SCALE GENOMIC DNA]</scope>
    <source>
        <strain evidence="2 3">DAOM 194757</strain>
    </source>
</reference>
<evidence type="ECO:0000313" key="2">
    <source>
        <dbReference type="EMBL" id="RIB13638.1"/>
    </source>
</evidence>
<feature type="compositionally biased region" description="Basic and acidic residues" evidence="1">
    <location>
        <begin position="275"/>
        <end position="291"/>
    </location>
</feature>
<organism evidence="2 3">
    <name type="scientific">Gigaspora rosea</name>
    <dbReference type="NCBI Taxonomy" id="44941"/>
    <lineage>
        <taxon>Eukaryota</taxon>
        <taxon>Fungi</taxon>
        <taxon>Fungi incertae sedis</taxon>
        <taxon>Mucoromycota</taxon>
        <taxon>Glomeromycotina</taxon>
        <taxon>Glomeromycetes</taxon>
        <taxon>Diversisporales</taxon>
        <taxon>Gigasporaceae</taxon>
        <taxon>Gigaspora</taxon>
    </lineage>
</organism>
<comment type="caution">
    <text evidence="2">The sequence shown here is derived from an EMBL/GenBank/DDBJ whole genome shotgun (WGS) entry which is preliminary data.</text>
</comment>
<dbReference type="OrthoDB" id="2441941at2759"/>
<name>A0A397UWB3_9GLOM</name>
<evidence type="ECO:0000313" key="3">
    <source>
        <dbReference type="Proteomes" id="UP000266673"/>
    </source>
</evidence>
<proteinExistence type="predicted"/>
<dbReference type="Proteomes" id="UP000266673">
    <property type="component" value="Unassembled WGS sequence"/>
</dbReference>
<feature type="region of interest" description="Disordered" evidence="1">
    <location>
        <begin position="265"/>
        <end position="316"/>
    </location>
</feature>
<protein>
    <submittedName>
        <fullName evidence="2">Uncharacterized protein</fullName>
    </submittedName>
</protein>
<dbReference type="AlphaFoldDB" id="A0A397UWB3"/>
<gene>
    <name evidence="2" type="ORF">C2G38_2197312</name>
</gene>
<sequence length="337" mass="37667">MPSHIALLAVIITVKNNNLSSYGLAKYKVSEQTSCVIKFKYFFSDNSPSRFFAIGDLVFVSGKCVVENSEQCMTISYASIIDSNPNREFDLTGVPICVPHCMISVVVNRTPKRTQDFIHFGAECTEYNSVTGSSNVKMDMTILYPVQSKDLNIWDLWEASDIDYSKTPLPTFNTPEISSSPSSNTRSIFDILADDIDSVAENSSKKSSYIEHNTVPASSSSVTLPSLAIVNVETNSLSKILPSLTVIDVEANSSLEKKDNIELDADDKDGNEECNSEHKYSENENLLDKNGQENNDQPKKRKRVTRIIKKDKGKKQFDKDNDGKYIKLLELRKINIC</sequence>
<keyword evidence="3" id="KW-1185">Reference proteome</keyword>
<evidence type="ECO:0000256" key="1">
    <source>
        <dbReference type="SAM" id="MobiDB-lite"/>
    </source>
</evidence>
<accession>A0A397UWB3</accession>